<proteinExistence type="predicted"/>
<dbReference type="STRING" id="1886670.PTI45_02896"/>
<dbReference type="EC" id="1.3.1.42" evidence="2"/>
<dbReference type="InterPro" id="IPR013785">
    <property type="entry name" value="Aldolase_TIM"/>
</dbReference>
<dbReference type="Proteomes" id="UP000094578">
    <property type="component" value="Unassembled WGS sequence"/>
</dbReference>
<keyword evidence="3" id="KW-1185">Reference proteome</keyword>
<organism evidence="2 3">
    <name type="scientific">Paenibacillus nuruki</name>
    <dbReference type="NCBI Taxonomy" id="1886670"/>
    <lineage>
        <taxon>Bacteria</taxon>
        <taxon>Bacillati</taxon>
        <taxon>Bacillota</taxon>
        <taxon>Bacilli</taxon>
        <taxon>Bacillales</taxon>
        <taxon>Paenibacillaceae</taxon>
        <taxon>Paenibacillus</taxon>
    </lineage>
</organism>
<comment type="caution">
    <text evidence="2">The sequence shown here is derived from an EMBL/GenBank/DDBJ whole genome shotgun (WGS) entry which is preliminary data.</text>
</comment>
<keyword evidence="2" id="KW-0560">Oxidoreductase</keyword>
<gene>
    <name evidence="2" type="ORF">PTI45_02896</name>
</gene>
<reference evidence="2 3" key="1">
    <citation type="submission" date="2016-08" db="EMBL/GenBank/DDBJ databases">
        <title>Genome sequencing of Paenibacillus sp. TI45-13ar, isolated from Korean traditional nuruk.</title>
        <authorList>
            <person name="Kim S.-J."/>
        </authorList>
    </citation>
    <scope>NUCLEOTIDE SEQUENCE [LARGE SCALE GENOMIC DNA]</scope>
    <source>
        <strain evidence="2 3">TI45-13ar</strain>
    </source>
</reference>
<sequence>MSVNSPKTSELFTPFHTPQLELSNRIVMAPMTRNFSPNGVPGADVATYYRRRAENEVALIITEGTAINHPAAVSSPDIPVFHGEEALNGWAEVVRQVHEVGGKIMPQIWHVGMARPVGSLPNVEAAPIGPSGLDINGEKVNEPLTTEEIQEVIQAYAQAAADAKRVGFDGIELHGAHGYLIDQFFWSQTNQRTDEYGGDLVARTRFGVEVVKACRAAVGPDYPIVFRFSQWKMNHYDARLVETAEELTQFLQPLSEAGVDIFHCSTRRFWEPEFEGSDLNLAGWTKKITGKPTITVGSVGLNQVFLSNKTEDVSESIRLEELDAKLNAGEFDLVAVGRALIGDAAWATKLHEQRTDDIKTFDQEDLKSLR</sequence>
<evidence type="ECO:0000313" key="2">
    <source>
        <dbReference type="EMBL" id="ODP27724.1"/>
    </source>
</evidence>
<dbReference type="InterPro" id="IPR001155">
    <property type="entry name" value="OxRdtase_FMN_N"/>
</dbReference>
<name>A0A1E3L208_9BACL</name>
<dbReference type="CDD" id="cd04747">
    <property type="entry name" value="OYE_like_5_FMN"/>
    <property type="match status" value="1"/>
</dbReference>
<dbReference type="FunFam" id="3.20.20.70:FF:000262">
    <property type="entry name" value="NADH:flavin oxidoreductase"/>
    <property type="match status" value="1"/>
</dbReference>
<dbReference type="AlphaFoldDB" id="A0A1E3L208"/>
<dbReference type="RefSeq" id="WP_069328305.1">
    <property type="nucleotide sequence ID" value="NZ_MDER01000047.1"/>
</dbReference>
<dbReference type="GO" id="GO:0010181">
    <property type="term" value="F:FMN binding"/>
    <property type="evidence" value="ECO:0007669"/>
    <property type="project" value="InterPro"/>
</dbReference>
<dbReference type="Gene3D" id="3.20.20.70">
    <property type="entry name" value="Aldolase class I"/>
    <property type="match status" value="1"/>
</dbReference>
<dbReference type="EMBL" id="MDER01000047">
    <property type="protein sequence ID" value="ODP27724.1"/>
    <property type="molecule type" value="Genomic_DNA"/>
</dbReference>
<dbReference type="GO" id="GO:0016629">
    <property type="term" value="F:12-oxophytodienoate reductase activity"/>
    <property type="evidence" value="ECO:0007669"/>
    <property type="project" value="UniProtKB-EC"/>
</dbReference>
<evidence type="ECO:0000313" key="3">
    <source>
        <dbReference type="Proteomes" id="UP000094578"/>
    </source>
</evidence>
<evidence type="ECO:0000259" key="1">
    <source>
        <dbReference type="Pfam" id="PF00724"/>
    </source>
</evidence>
<dbReference type="SUPFAM" id="SSF51395">
    <property type="entry name" value="FMN-linked oxidoreductases"/>
    <property type="match status" value="1"/>
</dbReference>
<dbReference type="PANTHER" id="PTHR22893">
    <property type="entry name" value="NADH OXIDOREDUCTASE-RELATED"/>
    <property type="match status" value="1"/>
</dbReference>
<accession>A0A1E3L208</accession>
<feature type="domain" description="NADH:flavin oxidoreductase/NADH oxidase N-terminal" evidence="1">
    <location>
        <begin position="10"/>
        <end position="356"/>
    </location>
</feature>
<protein>
    <submittedName>
        <fullName evidence="2">12-oxophytodienoate reductase</fullName>
        <ecNumber evidence="2">1.3.1.42</ecNumber>
    </submittedName>
</protein>
<dbReference type="InterPro" id="IPR045247">
    <property type="entry name" value="Oye-like"/>
</dbReference>
<dbReference type="Pfam" id="PF00724">
    <property type="entry name" value="Oxidored_FMN"/>
    <property type="match status" value="1"/>
</dbReference>
<dbReference type="GO" id="GO:0005829">
    <property type="term" value="C:cytosol"/>
    <property type="evidence" value="ECO:0007669"/>
    <property type="project" value="TreeGrafter"/>
</dbReference>
<dbReference type="PANTHER" id="PTHR22893:SF55">
    <property type="entry name" value="OXIDOREDUCTASE-RELATED"/>
    <property type="match status" value="1"/>
</dbReference>
<dbReference type="PATRIC" id="fig|1886670.3.peg.2947"/>